<name>A0A4U7B076_9PEZI</name>
<dbReference type="SUPFAM" id="SSF53300">
    <property type="entry name" value="vWA-like"/>
    <property type="match status" value="1"/>
</dbReference>
<feature type="domain" description="VIT" evidence="3">
    <location>
        <begin position="130"/>
        <end position="259"/>
    </location>
</feature>
<dbReference type="PANTHER" id="PTHR45737">
    <property type="entry name" value="VON WILLEBRAND FACTOR A DOMAIN-CONTAINING PROTEIN 5A"/>
    <property type="match status" value="1"/>
</dbReference>
<dbReference type="PROSITE" id="PS51468">
    <property type="entry name" value="VIT"/>
    <property type="match status" value="1"/>
</dbReference>
<proteinExistence type="predicted"/>
<evidence type="ECO:0000313" key="4">
    <source>
        <dbReference type="EMBL" id="TKX20707.1"/>
    </source>
</evidence>
<feature type="region of interest" description="Disordered" evidence="1">
    <location>
        <begin position="770"/>
        <end position="816"/>
    </location>
</feature>
<feature type="compositionally biased region" description="Basic residues" evidence="1">
    <location>
        <begin position="792"/>
        <end position="801"/>
    </location>
</feature>
<dbReference type="SMART" id="SM00609">
    <property type="entry name" value="VIT"/>
    <property type="match status" value="1"/>
</dbReference>
<comment type="caution">
    <text evidence="4">The sequence shown here is derived from an EMBL/GenBank/DDBJ whole genome shotgun (WGS) entry which is preliminary data.</text>
</comment>
<evidence type="ECO:0000256" key="1">
    <source>
        <dbReference type="SAM" id="MobiDB-lite"/>
    </source>
</evidence>
<organism evidence="4 5">
    <name type="scientific">Elsinoe australis</name>
    <dbReference type="NCBI Taxonomy" id="40998"/>
    <lineage>
        <taxon>Eukaryota</taxon>
        <taxon>Fungi</taxon>
        <taxon>Dikarya</taxon>
        <taxon>Ascomycota</taxon>
        <taxon>Pezizomycotina</taxon>
        <taxon>Dothideomycetes</taxon>
        <taxon>Dothideomycetidae</taxon>
        <taxon>Myriangiales</taxon>
        <taxon>Elsinoaceae</taxon>
        <taxon>Elsinoe</taxon>
    </lineage>
</organism>
<feature type="region of interest" description="Disordered" evidence="1">
    <location>
        <begin position="63"/>
        <end position="90"/>
    </location>
</feature>
<reference evidence="4 5" key="1">
    <citation type="submission" date="2018-02" db="EMBL/GenBank/DDBJ databases">
        <title>Draft genome sequences of Elsinoe sp., causing black scab on jojoba.</title>
        <authorList>
            <person name="Stodart B."/>
            <person name="Jeffress S."/>
            <person name="Ash G."/>
            <person name="Arun Chinnappa K."/>
        </authorList>
    </citation>
    <scope>NUCLEOTIDE SEQUENCE [LARGE SCALE GENOMIC DNA]</scope>
    <source>
        <strain evidence="4 5">Hillstone_2</strain>
    </source>
</reference>
<dbReference type="InterPro" id="IPR036465">
    <property type="entry name" value="vWFA_dom_sf"/>
</dbReference>
<protein>
    <submittedName>
        <fullName evidence="4">Uncharacterized protein</fullName>
    </submittedName>
</protein>
<feature type="domain" description="VWFA" evidence="2">
    <location>
        <begin position="400"/>
        <end position="575"/>
    </location>
</feature>
<feature type="region of interest" description="Disordered" evidence="1">
    <location>
        <begin position="865"/>
        <end position="887"/>
    </location>
</feature>
<feature type="compositionally biased region" description="Low complexity" evidence="1">
    <location>
        <begin position="773"/>
        <end position="789"/>
    </location>
</feature>
<dbReference type="Gene3D" id="3.40.50.410">
    <property type="entry name" value="von Willebrand factor, type A domain"/>
    <property type="match status" value="1"/>
</dbReference>
<dbReference type="EMBL" id="PTQR01000086">
    <property type="protein sequence ID" value="TKX20707.1"/>
    <property type="molecule type" value="Genomic_DNA"/>
</dbReference>
<dbReference type="SMART" id="SM00327">
    <property type="entry name" value="VWA"/>
    <property type="match status" value="1"/>
</dbReference>
<dbReference type="Proteomes" id="UP000308133">
    <property type="component" value="Unassembled WGS sequence"/>
</dbReference>
<dbReference type="Pfam" id="PF08487">
    <property type="entry name" value="VIT"/>
    <property type="match status" value="1"/>
</dbReference>
<evidence type="ECO:0000259" key="2">
    <source>
        <dbReference type="PROSITE" id="PS50234"/>
    </source>
</evidence>
<dbReference type="PROSITE" id="PS50234">
    <property type="entry name" value="VWFA"/>
    <property type="match status" value="1"/>
</dbReference>
<dbReference type="InterPro" id="IPR013694">
    <property type="entry name" value="VIT"/>
</dbReference>
<evidence type="ECO:0000313" key="5">
    <source>
        <dbReference type="Proteomes" id="UP000308133"/>
    </source>
</evidence>
<dbReference type="PANTHER" id="PTHR45737:SF6">
    <property type="entry name" value="VON WILLEBRAND FACTOR A DOMAIN-CONTAINING PROTEIN 5A"/>
    <property type="match status" value="1"/>
</dbReference>
<evidence type="ECO:0000259" key="3">
    <source>
        <dbReference type="PROSITE" id="PS51468"/>
    </source>
</evidence>
<accession>A0A4U7B076</accession>
<feature type="compositionally biased region" description="Low complexity" evidence="1">
    <location>
        <begin position="868"/>
        <end position="887"/>
    </location>
</feature>
<dbReference type="AlphaFoldDB" id="A0A4U7B076"/>
<dbReference type="Pfam" id="PF13768">
    <property type="entry name" value="VWA_3"/>
    <property type="match status" value="1"/>
</dbReference>
<gene>
    <name evidence="4" type="ORF">C1H76_7093</name>
</gene>
<dbReference type="InterPro" id="IPR002035">
    <property type="entry name" value="VWF_A"/>
</dbReference>
<sequence length="1040" mass="113034">MAFPDKRVLRIKTQVTQILQPQLHQLVPQVQRNRQQVCISRSFIAPFHASPLIAFGRHQTSQGFNKHSRSLDRRQGSEQATVQLEPHKSVSVTDKIAKPLSYHPLHPLAQFQSPVTHQSDMSNDICGLYILAPDEYGYPHRKYLPQVAIKSHATISATSYATKLRQTFINPSDERQTEATYAFPLYDGVAVTSFTCTIGERKIVGHVEGKQQAHQTYQDAVDRGESAGLLDSLPAGIFNISVGGIPPRSNIVVDLEYGAELKHDAQFDGIRYTLPLSIAPRYGKYPGEVLTAGMGSSQERGIQIDVDFDLDGLSVQSLHTTSSTFQPLLTTQLKATRDGRNLAGTATVHLTGSEMDEDFVLVAQVDGSGAPQATVETDKECSTVMATFVPKFKLPNIQPEIVFIVDQSGSMEGSKTAALIDALTIFLKSLPNDVHFNVCAFGTRHEFIFEKSQPYNQTTATKALDFVKTFNAQYGGTELQIPIEKTFERHSGDTPLEVIVLSDGEIWQEQELFDFINGKIVHDGVDARMFCLGIGSDVSHTLIEGVARAGRGVAQFVTEEENLDQKVVRMLKSALSPHFKDVKIKLNYDEEDFEMVDGKEATNEEKDTTTLLSKDEKASTSLFDTSANLDKPIAGSDADVLNKTKVDIDPYSFTTPYHIPLLPFNRTTVYCMTPPNAYPPSSLTLTAISSSGPLSLDVPIKSLSTPSSILRKLAARTHINDLEAGSCLPSLKAKLISPSSQADVLESAITLLGTTHQIPSKYTSFVAVDDESSSLTTTTTSTTSTTTTTKLVQKKNKRRGPKPSNTATGDGQQKPLVRYQRAMPRSMVRNRGLMMQMAPSPSMCAVPPPPPGAMPSGALFGATSSLVGGPQQATSGPPAPSPASSASLFGANTGGSGNAPGGLFGSLRSSVGGSFGGFGSAAPTPAQQPYVAQEPEIDVTTLSEEQRLRIIIAEQSFDGYWEWSEKLIKVLMGPESNVKGSSDKIITTLLVMEALKTKFSRLEEIWELCTDKAEAWLASNVDAERRARLTSRIQTESFAS</sequence>